<proteinExistence type="predicted"/>
<organism evidence="3 4">
    <name type="scientific">Levilactobacillus zymae</name>
    <dbReference type="NCBI Taxonomy" id="267363"/>
    <lineage>
        <taxon>Bacteria</taxon>
        <taxon>Bacillati</taxon>
        <taxon>Bacillota</taxon>
        <taxon>Bacilli</taxon>
        <taxon>Lactobacillales</taxon>
        <taxon>Lactobacillaceae</taxon>
        <taxon>Levilactobacillus</taxon>
    </lineage>
</organism>
<sequence length="62" mass="7013">MLVAKNMMTGTLIMVIGVIFFFFVLVQLMPKMKAEVDGRFLSRLYLIVSLGVTCMGGWIFFS</sequence>
<dbReference type="Proteomes" id="UP000321794">
    <property type="component" value="Unassembled WGS sequence"/>
</dbReference>
<name>A0A1Y6JXX9_9LACO</name>
<dbReference type="OrthoDB" id="2327183at2"/>
<evidence type="ECO:0000256" key="1">
    <source>
        <dbReference type="SAM" id="Phobius"/>
    </source>
</evidence>
<accession>A0A1Y6JXX9</accession>
<reference evidence="4" key="1">
    <citation type="submission" date="2017-05" db="EMBL/GenBank/DDBJ databases">
        <authorList>
            <person name="Papadimitriou K."/>
        </authorList>
    </citation>
    <scope>NUCLEOTIDE SEQUENCE [LARGE SCALE GENOMIC DNA]</scope>
    <source>
        <strain evidence="4">ACA-DC 3411</strain>
    </source>
</reference>
<keyword evidence="1" id="KW-0812">Transmembrane</keyword>
<reference evidence="3" key="2">
    <citation type="submission" date="2017-05" db="EMBL/GenBank/DDBJ databases">
        <authorList>
            <person name="Song R."/>
            <person name="Chenine A.L."/>
            <person name="Ruprecht R.M."/>
        </authorList>
    </citation>
    <scope>NUCLEOTIDE SEQUENCE</scope>
    <source>
        <strain evidence="3">ACA-DC 3411</strain>
    </source>
</reference>
<keyword evidence="1" id="KW-0472">Membrane</keyword>
<feature type="transmembrane region" description="Helical" evidence="1">
    <location>
        <begin position="40"/>
        <end position="61"/>
    </location>
</feature>
<keyword evidence="1" id="KW-1133">Transmembrane helix</keyword>
<protein>
    <submittedName>
        <fullName evidence="3">Uncharacterized protein</fullName>
    </submittedName>
</protein>
<dbReference type="KEGG" id="lzy:LZ3411_1729"/>
<evidence type="ECO:0000313" key="5">
    <source>
        <dbReference type="Proteomes" id="UP000321794"/>
    </source>
</evidence>
<gene>
    <name evidence="3" type="ORF">LZ3411_1729</name>
    <name evidence="2" type="ORF">LZY01_05200</name>
</gene>
<dbReference type="RefSeq" id="WP_057733037.1">
    <property type="nucleotide sequence ID" value="NZ_BJZK01000003.1"/>
</dbReference>
<keyword evidence="5" id="KW-1185">Reference proteome</keyword>
<feature type="transmembrane region" description="Helical" evidence="1">
    <location>
        <begin position="6"/>
        <end position="28"/>
    </location>
</feature>
<evidence type="ECO:0000313" key="2">
    <source>
        <dbReference type="EMBL" id="GEO71352.1"/>
    </source>
</evidence>
<dbReference type="Proteomes" id="UP000195412">
    <property type="component" value="Chromosome I"/>
</dbReference>
<reference evidence="2 5" key="3">
    <citation type="submission" date="2019-07" db="EMBL/GenBank/DDBJ databases">
        <title>Whole genome shotgun sequence of Lactobacillus zymae NBRC 107157.</title>
        <authorList>
            <person name="Hosoyama A."/>
            <person name="Uohara A."/>
            <person name="Ohji S."/>
            <person name="Ichikawa N."/>
        </authorList>
    </citation>
    <scope>NUCLEOTIDE SEQUENCE [LARGE SCALE GENOMIC DNA]</scope>
    <source>
        <strain evidence="2 5">NBRC 107157</strain>
    </source>
</reference>
<evidence type="ECO:0000313" key="4">
    <source>
        <dbReference type="Proteomes" id="UP000195412"/>
    </source>
</evidence>
<dbReference type="EMBL" id="BJZK01000003">
    <property type="protein sequence ID" value="GEO71352.1"/>
    <property type="molecule type" value="Genomic_DNA"/>
</dbReference>
<evidence type="ECO:0000313" key="3">
    <source>
        <dbReference type="EMBL" id="SMS14779.1"/>
    </source>
</evidence>
<dbReference type="AlphaFoldDB" id="A0A1Y6JXX9"/>
<dbReference type="EMBL" id="LT854705">
    <property type="protein sequence ID" value="SMS14779.1"/>
    <property type="molecule type" value="Genomic_DNA"/>
</dbReference>